<dbReference type="EMBL" id="CP058316">
    <property type="protein sequence ID" value="QLD13082.1"/>
    <property type="molecule type" value="Genomic_DNA"/>
</dbReference>
<feature type="domain" description="Solute-binding protein family 3/N-terminal" evidence="3">
    <location>
        <begin position="62"/>
        <end position="285"/>
    </location>
</feature>
<keyword evidence="1 2" id="KW-0732">Signal</keyword>
<dbReference type="Gene3D" id="3.40.190.10">
    <property type="entry name" value="Periplasmic binding protein-like II"/>
    <property type="match status" value="2"/>
</dbReference>
<dbReference type="Proteomes" id="UP000509638">
    <property type="component" value="Chromosome"/>
</dbReference>
<dbReference type="RefSeq" id="WP_178014435.1">
    <property type="nucleotide sequence ID" value="NZ_CP058316.1"/>
</dbReference>
<dbReference type="PANTHER" id="PTHR35936:SF17">
    <property type="entry name" value="ARGININE-BINDING EXTRACELLULAR PROTEIN ARTP"/>
    <property type="match status" value="1"/>
</dbReference>
<dbReference type="Pfam" id="PF00497">
    <property type="entry name" value="SBP_bac_3"/>
    <property type="match status" value="1"/>
</dbReference>
<dbReference type="SUPFAM" id="SSF53850">
    <property type="entry name" value="Periplasmic binding protein-like II"/>
    <property type="match status" value="1"/>
</dbReference>
<feature type="signal peptide" evidence="2">
    <location>
        <begin position="1"/>
        <end position="27"/>
    </location>
</feature>
<reference evidence="4 5" key="1">
    <citation type="submission" date="2020-06" db="EMBL/GenBank/DDBJ databases">
        <authorList>
            <person name="Jo H."/>
        </authorList>
    </citation>
    <scope>NUCLEOTIDE SEQUENCE [LARGE SCALE GENOMIC DNA]</scope>
    <source>
        <strain evidence="4 5">I46</strain>
    </source>
</reference>
<protein>
    <submittedName>
        <fullName evidence="4">Transporter substrate-binding domain-containing protein</fullName>
    </submittedName>
</protein>
<dbReference type="SMART" id="SM00062">
    <property type="entry name" value="PBPb"/>
    <property type="match status" value="1"/>
</dbReference>
<dbReference type="PROSITE" id="PS51257">
    <property type="entry name" value="PROKAR_LIPOPROTEIN"/>
    <property type="match status" value="1"/>
</dbReference>
<evidence type="ECO:0000256" key="2">
    <source>
        <dbReference type="SAM" id="SignalP"/>
    </source>
</evidence>
<name>A0A7D5IXV8_9MICO</name>
<evidence type="ECO:0000256" key="1">
    <source>
        <dbReference type="ARBA" id="ARBA00022729"/>
    </source>
</evidence>
<evidence type="ECO:0000313" key="4">
    <source>
        <dbReference type="EMBL" id="QLD13082.1"/>
    </source>
</evidence>
<sequence>MNRRPFRPVPRLGLLVGASLTSVALLAGCASSGEASPAAGESELFDQAIADLLPADIAEAGEIHVASGPGYPPILDLAEDGVTLSGSQPEEVRLIGEVLGIDIVFDDIKFDALFPALESGKVDMAAASLGITQERLGAVDFVSDFQGGTTLLVAGGNPEDLSIETLCGHAVGVLKGSTEETITLPVWAEACSAAGDSDIEISTFATAADAVLALSSGRVEATVSALPPAVYQAAQSDGAMEALDINHEPTPWGLAFPKGSELTEAVAAALQKLMDEGLYLENLERFGVEVGAVDTAEVYTDPSQAAK</sequence>
<dbReference type="InterPro" id="IPR001638">
    <property type="entry name" value="Solute-binding_3/MltF_N"/>
</dbReference>
<dbReference type="AlphaFoldDB" id="A0A7D5IXV8"/>
<accession>A0A7D5IXV8</accession>
<gene>
    <name evidence="4" type="ORF">HW566_15620</name>
</gene>
<evidence type="ECO:0000259" key="3">
    <source>
        <dbReference type="SMART" id="SM00062"/>
    </source>
</evidence>
<feature type="chain" id="PRO_5039686843" evidence="2">
    <location>
        <begin position="28"/>
        <end position="307"/>
    </location>
</feature>
<proteinExistence type="predicted"/>
<dbReference type="PANTHER" id="PTHR35936">
    <property type="entry name" value="MEMBRANE-BOUND LYTIC MUREIN TRANSGLYCOSYLASE F"/>
    <property type="match status" value="1"/>
</dbReference>
<evidence type="ECO:0000313" key="5">
    <source>
        <dbReference type="Proteomes" id="UP000509638"/>
    </source>
</evidence>
<organism evidence="4 5">
    <name type="scientific">Microbacterium oleivorans</name>
    <dbReference type="NCBI Taxonomy" id="273677"/>
    <lineage>
        <taxon>Bacteria</taxon>
        <taxon>Bacillati</taxon>
        <taxon>Actinomycetota</taxon>
        <taxon>Actinomycetes</taxon>
        <taxon>Micrococcales</taxon>
        <taxon>Microbacteriaceae</taxon>
        <taxon>Microbacterium</taxon>
    </lineage>
</organism>